<dbReference type="AlphaFoldDB" id="X1H010"/>
<comment type="caution">
    <text evidence="1">The sequence shown here is derived from an EMBL/GenBank/DDBJ whole genome shotgun (WGS) entry which is preliminary data.</text>
</comment>
<protein>
    <submittedName>
        <fullName evidence="1">Uncharacterized protein</fullName>
    </submittedName>
</protein>
<accession>X1H010</accession>
<name>X1H010_9ZZZZ</name>
<gene>
    <name evidence="1" type="ORF">S03H2_54014</name>
</gene>
<sequence length="41" mass="4797">MNGAYTLAELTLFISNMEYEKLIILNAKDAYHVFKSVREMQ</sequence>
<reference evidence="1" key="1">
    <citation type="journal article" date="2014" name="Front. Microbiol.">
        <title>High frequency of phylogenetically diverse reductive dehalogenase-homologous genes in deep subseafloor sedimentary metagenomes.</title>
        <authorList>
            <person name="Kawai M."/>
            <person name="Futagami T."/>
            <person name="Toyoda A."/>
            <person name="Takaki Y."/>
            <person name="Nishi S."/>
            <person name="Hori S."/>
            <person name="Arai W."/>
            <person name="Tsubouchi T."/>
            <person name="Morono Y."/>
            <person name="Uchiyama I."/>
            <person name="Ito T."/>
            <person name="Fujiyama A."/>
            <person name="Inagaki F."/>
            <person name="Takami H."/>
        </authorList>
    </citation>
    <scope>NUCLEOTIDE SEQUENCE</scope>
    <source>
        <strain evidence="1">Expedition CK06-06</strain>
    </source>
</reference>
<evidence type="ECO:0000313" key="1">
    <source>
        <dbReference type="EMBL" id="GAH63471.1"/>
    </source>
</evidence>
<dbReference type="EMBL" id="BARU01034406">
    <property type="protein sequence ID" value="GAH63471.1"/>
    <property type="molecule type" value="Genomic_DNA"/>
</dbReference>
<organism evidence="1">
    <name type="scientific">marine sediment metagenome</name>
    <dbReference type="NCBI Taxonomy" id="412755"/>
    <lineage>
        <taxon>unclassified sequences</taxon>
        <taxon>metagenomes</taxon>
        <taxon>ecological metagenomes</taxon>
    </lineage>
</organism>
<proteinExistence type="predicted"/>